<feature type="region of interest" description="Disordered" evidence="1">
    <location>
        <begin position="46"/>
        <end position="115"/>
    </location>
</feature>
<gene>
    <name evidence="3" type="ORF">DIS24_g1318</name>
</gene>
<dbReference type="Proteomes" id="UP001175001">
    <property type="component" value="Unassembled WGS sequence"/>
</dbReference>
<dbReference type="InterPro" id="IPR012337">
    <property type="entry name" value="RNaseH-like_sf"/>
</dbReference>
<feature type="compositionally biased region" description="Pro residues" evidence="1">
    <location>
        <begin position="95"/>
        <end position="106"/>
    </location>
</feature>
<evidence type="ECO:0000256" key="1">
    <source>
        <dbReference type="SAM" id="MobiDB-lite"/>
    </source>
</evidence>
<evidence type="ECO:0000259" key="2">
    <source>
        <dbReference type="PROSITE" id="PS50879"/>
    </source>
</evidence>
<reference evidence="3" key="1">
    <citation type="submission" date="2023-06" db="EMBL/GenBank/DDBJ databases">
        <title>Multi-omics analyses reveal the molecular pathogenesis toolkit of Lasiodiplodia hormozganensis, a cross-kingdom pathogen.</title>
        <authorList>
            <person name="Felix C."/>
            <person name="Meneses R."/>
            <person name="Goncalves M.F.M."/>
            <person name="Tilleman L."/>
            <person name="Duarte A.S."/>
            <person name="Jorrin-Novo J.V."/>
            <person name="Van De Peer Y."/>
            <person name="Deforce D."/>
            <person name="Van Nieuwerburgh F."/>
            <person name="Esteves A.C."/>
            <person name="Alves A."/>
        </authorList>
    </citation>
    <scope>NUCLEOTIDE SEQUENCE</scope>
    <source>
        <strain evidence="3">CBS 339.90</strain>
    </source>
</reference>
<proteinExistence type="predicted"/>
<dbReference type="AlphaFoldDB" id="A0AA39Z355"/>
<feature type="compositionally biased region" description="Low complexity" evidence="1">
    <location>
        <begin position="84"/>
        <end position="94"/>
    </location>
</feature>
<dbReference type="InterPro" id="IPR002156">
    <property type="entry name" value="RNaseH_domain"/>
</dbReference>
<sequence>MVHHAHKTCTDWSSTRLYDPYPTLALKSYPTLSTASPSISVCSSAASSTTLTPTPSTTPPQPKSFLLTDDDDHIGGGGGGGILSESPPSFSSTSPSPPSSSPPPPSSGAGAASPSSICTLTDLETLHAGHAFTHLPCPHERCPDPACAAPALHTDAILVSVHGSYFRSTRGPPMAAAAVWFAEGSPLNKVVRLDEEYPGGDLGGPGGGEGDGGDGNGKGGGGGHVNGGSSFGEVTRQRVELLAGIRALERVADVVRALEEEARRRRRQQQRKRGGGSGGGAAMGMPGTRDWYVAGVEKKKQQKHGNGMGLRYGEDEEDRDDDEEREMEDDEDGALSQLVLKTHSKYLVRAAVEGLAKWKANGWMNSRGKVVANVDLLWYLDRRITWLEWVGVEVMFLLVGKEDNEGAIKLIGKGLD</sequence>
<feature type="domain" description="RNase H type-1" evidence="2">
    <location>
        <begin position="153"/>
        <end position="416"/>
    </location>
</feature>
<evidence type="ECO:0000313" key="4">
    <source>
        <dbReference type="Proteomes" id="UP001175001"/>
    </source>
</evidence>
<feature type="compositionally biased region" description="Acidic residues" evidence="1">
    <location>
        <begin position="314"/>
        <end position="333"/>
    </location>
</feature>
<feature type="region of interest" description="Disordered" evidence="1">
    <location>
        <begin position="195"/>
        <end position="231"/>
    </location>
</feature>
<dbReference type="InterPro" id="IPR036397">
    <property type="entry name" value="RNaseH_sf"/>
</dbReference>
<feature type="region of interest" description="Disordered" evidence="1">
    <location>
        <begin position="263"/>
        <end position="334"/>
    </location>
</feature>
<dbReference type="GO" id="GO:0004523">
    <property type="term" value="F:RNA-DNA hybrid ribonuclease activity"/>
    <property type="evidence" value="ECO:0007669"/>
    <property type="project" value="InterPro"/>
</dbReference>
<feature type="compositionally biased region" description="Gly residues" evidence="1">
    <location>
        <begin position="200"/>
        <end position="230"/>
    </location>
</feature>
<accession>A0AA39Z355</accession>
<keyword evidence="4" id="KW-1185">Reference proteome</keyword>
<dbReference type="PROSITE" id="PS50879">
    <property type="entry name" value="RNASE_H_1"/>
    <property type="match status" value="1"/>
</dbReference>
<dbReference type="Gene3D" id="3.30.420.10">
    <property type="entry name" value="Ribonuclease H-like superfamily/Ribonuclease H"/>
    <property type="match status" value="1"/>
</dbReference>
<comment type="caution">
    <text evidence="3">The sequence shown here is derived from an EMBL/GenBank/DDBJ whole genome shotgun (WGS) entry which is preliminary data.</text>
</comment>
<organism evidence="3 4">
    <name type="scientific">Lasiodiplodia hormozganensis</name>
    <dbReference type="NCBI Taxonomy" id="869390"/>
    <lineage>
        <taxon>Eukaryota</taxon>
        <taxon>Fungi</taxon>
        <taxon>Dikarya</taxon>
        <taxon>Ascomycota</taxon>
        <taxon>Pezizomycotina</taxon>
        <taxon>Dothideomycetes</taxon>
        <taxon>Dothideomycetes incertae sedis</taxon>
        <taxon>Botryosphaeriales</taxon>
        <taxon>Botryosphaeriaceae</taxon>
        <taxon>Lasiodiplodia</taxon>
    </lineage>
</organism>
<feature type="compositionally biased region" description="Low complexity" evidence="1">
    <location>
        <begin position="46"/>
        <end position="55"/>
    </location>
</feature>
<name>A0AA39Z355_9PEZI</name>
<dbReference type="SUPFAM" id="SSF53098">
    <property type="entry name" value="Ribonuclease H-like"/>
    <property type="match status" value="1"/>
</dbReference>
<dbReference type="EMBL" id="JAUJDW010000004">
    <property type="protein sequence ID" value="KAK0663071.1"/>
    <property type="molecule type" value="Genomic_DNA"/>
</dbReference>
<feature type="compositionally biased region" description="Basic residues" evidence="1">
    <location>
        <begin position="264"/>
        <end position="274"/>
    </location>
</feature>
<protein>
    <recommendedName>
        <fullName evidence="2">RNase H type-1 domain-containing protein</fullName>
    </recommendedName>
</protein>
<evidence type="ECO:0000313" key="3">
    <source>
        <dbReference type="EMBL" id="KAK0663071.1"/>
    </source>
</evidence>
<dbReference type="GO" id="GO:0003676">
    <property type="term" value="F:nucleic acid binding"/>
    <property type="evidence" value="ECO:0007669"/>
    <property type="project" value="InterPro"/>
</dbReference>